<keyword evidence="3" id="KW-1185">Reference proteome</keyword>
<gene>
    <name evidence="2" type="ORF">V6N12_069365</name>
</gene>
<dbReference type="PANTHER" id="PTHR31973:SF187">
    <property type="entry name" value="MUTATOR TRANSPOSASE MUDRA PROTEIN"/>
    <property type="match status" value="1"/>
</dbReference>
<accession>A0ABR2FDT8</accession>
<feature type="region of interest" description="Disordered" evidence="1">
    <location>
        <begin position="1"/>
        <end position="66"/>
    </location>
</feature>
<organism evidence="2 3">
    <name type="scientific">Hibiscus sabdariffa</name>
    <name type="common">roselle</name>
    <dbReference type="NCBI Taxonomy" id="183260"/>
    <lineage>
        <taxon>Eukaryota</taxon>
        <taxon>Viridiplantae</taxon>
        <taxon>Streptophyta</taxon>
        <taxon>Embryophyta</taxon>
        <taxon>Tracheophyta</taxon>
        <taxon>Spermatophyta</taxon>
        <taxon>Magnoliopsida</taxon>
        <taxon>eudicotyledons</taxon>
        <taxon>Gunneridae</taxon>
        <taxon>Pentapetalae</taxon>
        <taxon>rosids</taxon>
        <taxon>malvids</taxon>
        <taxon>Malvales</taxon>
        <taxon>Malvaceae</taxon>
        <taxon>Malvoideae</taxon>
        <taxon>Hibiscus</taxon>
    </lineage>
</organism>
<evidence type="ECO:0008006" key="4">
    <source>
        <dbReference type="Google" id="ProtNLM"/>
    </source>
</evidence>
<dbReference type="EMBL" id="JBBPBM010000006">
    <property type="protein sequence ID" value="KAK8579030.1"/>
    <property type="molecule type" value="Genomic_DNA"/>
</dbReference>
<protein>
    <recommendedName>
        <fullName evidence="4">Transposase MuDR plant domain-containing protein</fullName>
    </recommendedName>
</protein>
<dbReference type="PANTHER" id="PTHR31973">
    <property type="entry name" value="POLYPROTEIN, PUTATIVE-RELATED"/>
    <property type="match status" value="1"/>
</dbReference>
<name>A0ABR2FDT8_9ROSI</name>
<proteinExistence type="predicted"/>
<evidence type="ECO:0000256" key="1">
    <source>
        <dbReference type="SAM" id="MobiDB-lite"/>
    </source>
</evidence>
<reference evidence="2 3" key="1">
    <citation type="journal article" date="2024" name="G3 (Bethesda)">
        <title>Genome assembly of Hibiscus sabdariffa L. provides insights into metabolisms of medicinal natural products.</title>
        <authorList>
            <person name="Kim T."/>
        </authorList>
    </citation>
    <scope>NUCLEOTIDE SEQUENCE [LARGE SCALE GENOMIC DNA]</scope>
    <source>
        <strain evidence="2">TK-2024</strain>
        <tissue evidence="2">Old leaves</tissue>
    </source>
</reference>
<evidence type="ECO:0000313" key="2">
    <source>
        <dbReference type="EMBL" id="KAK8579030.1"/>
    </source>
</evidence>
<comment type="caution">
    <text evidence="2">The sequence shown here is derived from an EMBL/GenBank/DDBJ whole genome shotgun (WGS) entry which is preliminary data.</text>
</comment>
<dbReference type="Proteomes" id="UP001472677">
    <property type="component" value="Unassembled WGS sequence"/>
</dbReference>
<evidence type="ECO:0000313" key="3">
    <source>
        <dbReference type="Proteomes" id="UP001472677"/>
    </source>
</evidence>
<feature type="compositionally biased region" description="Polar residues" evidence="1">
    <location>
        <begin position="38"/>
        <end position="49"/>
    </location>
</feature>
<sequence>MTLEHDEGNGANVFDEGPGESNGLNGIDESVNEIVGEDSNNIDGDTSGSDCVDGDNIPSDDDEDLRGLGSGECTKYLDSSNVGSYKTDSDGDVVCKKNVAHSFDFMYVSNRKEKIRVVCKAIECPFVIYTSWDNSNGCFKIKTLVTQHQCSFTYKNKRANFKLVGKHFLPKIRILPNLKVFDIKRCAREELKIDLHKRTCLKARKWALENIRGSVVHEFNRLFDYVFALRNADPNGTFDLMVERPTDVATPKFRRLYVCFSALKEGFKNFYRHIISLYGCYVKGEIKGEILSAVVRDGNNQIFPIAWALVEVENRET</sequence>